<keyword evidence="2" id="KW-1185">Reference proteome</keyword>
<dbReference type="KEGG" id="slr:L21SP2_3335"/>
<protein>
    <recommendedName>
        <fullName evidence="3">Transcriptional regulator, TetR family</fullName>
    </recommendedName>
</protein>
<evidence type="ECO:0008006" key="3">
    <source>
        <dbReference type="Google" id="ProtNLM"/>
    </source>
</evidence>
<dbReference type="Proteomes" id="UP000018680">
    <property type="component" value="Chromosome"/>
</dbReference>
<accession>V5WM06</accession>
<dbReference type="EMBL" id="CP006939">
    <property type="protein sequence ID" value="AHC16673.1"/>
    <property type="molecule type" value="Genomic_DNA"/>
</dbReference>
<proteinExistence type="predicted"/>
<evidence type="ECO:0000313" key="2">
    <source>
        <dbReference type="Proteomes" id="UP000018680"/>
    </source>
</evidence>
<dbReference type="STRING" id="1307761.L21SP2_3335"/>
<reference evidence="1 2" key="1">
    <citation type="journal article" date="2015" name="Stand. Genomic Sci.">
        <title>Complete genome sequence and description of Salinispira pacifica gen. nov., sp. nov., a novel spirochaete isolated form a hypersaline microbial mat.</title>
        <authorList>
            <person name="Ben Hania W."/>
            <person name="Joseph M."/>
            <person name="Schumann P."/>
            <person name="Bunk B."/>
            <person name="Fiebig A."/>
            <person name="Sproer C."/>
            <person name="Klenk H.P."/>
            <person name="Fardeau M.L."/>
            <person name="Spring S."/>
        </authorList>
    </citation>
    <scope>NUCLEOTIDE SEQUENCE [LARGE SCALE GENOMIC DNA]</scope>
    <source>
        <strain evidence="1 2">L21-RPul-D2</strain>
    </source>
</reference>
<dbReference type="AlphaFoldDB" id="V5WM06"/>
<gene>
    <name evidence="1" type="ORF">L21SP2_3335</name>
</gene>
<organism evidence="1 2">
    <name type="scientific">Salinispira pacifica</name>
    <dbReference type="NCBI Taxonomy" id="1307761"/>
    <lineage>
        <taxon>Bacteria</taxon>
        <taxon>Pseudomonadati</taxon>
        <taxon>Spirochaetota</taxon>
        <taxon>Spirochaetia</taxon>
        <taxon>Spirochaetales</taxon>
        <taxon>Spirochaetaceae</taxon>
        <taxon>Salinispira</taxon>
    </lineage>
</organism>
<sequence length="126" mass="14028">MESGLDPDSLLLNKRPLSYYFFAHIEENLPLYRPLFTDPRGAVVLEAVRAATESMSYQLHQPLRKRAGSPWDEDRAGLTAAYLSGALLASARNWVLRGCPENSRVIAYWFSAMAAPGLLELMGISQ</sequence>
<name>V5WM06_9SPIO</name>
<dbReference type="HOGENOM" id="CLU_1979995_0_0_12"/>
<evidence type="ECO:0000313" key="1">
    <source>
        <dbReference type="EMBL" id="AHC16673.1"/>
    </source>
</evidence>